<feature type="domain" description="JmjC" evidence="8">
    <location>
        <begin position="580"/>
        <end position="718"/>
    </location>
</feature>
<comment type="subcellular location">
    <subcellularLocation>
        <location evidence="2">Nucleus</location>
    </subcellularLocation>
</comment>
<evidence type="ECO:0000256" key="1">
    <source>
        <dbReference type="ARBA" id="ARBA00001954"/>
    </source>
</evidence>
<gene>
    <name evidence="9" type="ORF">D910_02283</name>
</gene>
<evidence type="ECO:0000259" key="8">
    <source>
        <dbReference type="PROSITE" id="PS51184"/>
    </source>
</evidence>
<proteinExistence type="predicted"/>
<evidence type="ECO:0000256" key="2">
    <source>
        <dbReference type="ARBA" id="ARBA00004123"/>
    </source>
</evidence>
<dbReference type="Proteomes" id="UP000030742">
    <property type="component" value="Unassembled WGS sequence"/>
</dbReference>
<dbReference type="SUPFAM" id="SSF51197">
    <property type="entry name" value="Clavaminate synthase-like"/>
    <property type="match status" value="1"/>
</dbReference>
<evidence type="ECO:0000256" key="4">
    <source>
        <dbReference type="ARBA" id="ARBA00023002"/>
    </source>
</evidence>
<dbReference type="EMBL" id="KB631630">
    <property type="protein sequence ID" value="ERL84859.1"/>
    <property type="molecule type" value="Genomic_DNA"/>
</dbReference>
<evidence type="ECO:0000256" key="3">
    <source>
        <dbReference type="ARBA" id="ARBA00022723"/>
    </source>
</evidence>
<evidence type="ECO:0000256" key="5">
    <source>
        <dbReference type="ARBA" id="ARBA00023004"/>
    </source>
</evidence>
<evidence type="ECO:0000256" key="7">
    <source>
        <dbReference type="SAM" id="MobiDB-lite"/>
    </source>
</evidence>
<protein>
    <recommendedName>
        <fullName evidence="8">JmjC domain-containing protein</fullName>
    </recommendedName>
</protein>
<keyword evidence="6" id="KW-0539">Nucleus</keyword>
<feature type="region of interest" description="Disordered" evidence="7">
    <location>
        <begin position="51"/>
        <end position="78"/>
    </location>
</feature>
<evidence type="ECO:0000313" key="9">
    <source>
        <dbReference type="EMBL" id="ERL84859.1"/>
    </source>
</evidence>
<keyword evidence="5" id="KW-0408">Iron</keyword>
<dbReference type="GO" id="GO:0051864">
    <property type="term" value="F:histone H3K36 demethylase activity"/>
    <property type="evidence" value="ECO:0007669"/>
    <property type="project" value="TreeGrafter"/>
</dbReference>
<dbReference type="Pfam" id="PF13621">
    <property type="entry name" value="Cupin_8"/>
    <property type="match status" value="1"/>
</dbReference>
<dbReference type="PANTHER" id="PTHR12461">
    <property type="entry name" value="HYPOXIA-INDUCIBLE FACTOR 1 ALPHA INHIBITOR-RELATED"/>
    <property type="match status" value="1"/>
</dbReference>
<dbReference type="PROSITE" id="PS51184">
    <property type="entry name" value="JMJC"/>
    <property type="match status" value="1"/>
</dbReference>
<organism evidence="9 10">
    <name type="scientific">Dendroctonus ponderosae</name>
    <name type="common">Mountain pine beetle</name>
    <dbReference type="NCBI Taxonomy" id="77166"/>
    <lineage>
        <taxon>Eukaryota</taxon>
        <taxon>Metazoa</taxon>
        <taxon>Ecdysozoa</taxon>
        <taxon>Arthropoda</taxon>
        <taxon>Hexapoda</taxon>
        <taxon>Insecta</taxon>
        <taxon>Pterygota</taxon>
        <taxon>Neoptera</taxon>
        <taxon>Endopterygota</taxon>
        <taxon>Coleoptera</taxon>
        <taxon>Polyphaga</taxon>
        <taxon>Cucujiformia</taxon>
        <taxon>Curculionidae</taxon>
        <taxon>Scolytinae</taxon>
        <taxon>Dendroctonus</taxon>
    </lineage>
</organism>
<dbReference type="InterPro" id="IPR003347">
    <property type="entry name" value="JmjC_dom"/>
</dbReference>
<name>U4TTM4_DENPD</name>
<keyword evidence="4" id="KW-0560">Oxidoreductase</keyword>
<reference evidence="9 10" key="1">
    <citation type="journal article" date="2013" name="Genome Biol.">
        <title>Draft genome of the mountain pine beetle, Dendroctonus ponderosae Hopkins, a major forest pest.</title>
        <authorList>
            <person name="Keeling C.I."/>
            <person name="Yuen M.M."/>
            <person name="Liao N.Y."/>
            <person name="Docking T.R."/>
            <person name="Chan S.K."/>
            <person name="Taylor G.A."/>
            <person name="Palmquist D.L."/>
            <person name="Jackman S.D."/>
            <person name="Nguyen A."/>
            <person name="Li M."/>
            <person name="Henderson H."/>
            <person name="Janes J.K."/>
            <person name="Zhao Y."/>
            <person name="Pandoh P."/>
            <person name="Moore R."/>
            <person name="Sperling F.A."/>
            <person name="Huber D.P."/>
            <person name="Birol I."/>
            <person name="Jones S.J."/>
            <person name="Bohlmann J."/>
        </authorList>
    </citation>
    <scope>NUCLEOTIDE SEQUENCE</scope>
</reference>
<dbReference type="Gene3D" id="2.60.120.650">
    <property type="entry name" value="Cupin"/>
    <property type="match status" value="1"/>
</dbReference>
<sequence>MFLCHVNKKLETKLFSYSCLVSLCDWLFNFSTLTMALVAYEYSSGDEAITDEEVESSGSKVVLSKSDEDPSPTQSDAEIPVAPSLFAQLPQVKANEVTVSEESDHLEDFIPTVKTIKEKKKVQITIPSLSEFDDLNFEEPMIKRPKPSEKGSGLLSLLPPVQGVSKSSTMFVPNTVKKNTVTPTSSKALIPRSVKTAPVQPKTVKVKGAVDSDSDTDTEEIPIPDTFDDQMWEKVCGRPKQPPKPAVVEVDERATAEAEAFSIAPVPEKPYDGLDNVAFKELVGKTKRPIGNIKLIDINEDEILPDRDLWLTKSLTDPELAPKPAPTDEDMDPAKKKRHHITYLAQQAKANEQELKATWATSKNNRMMSRHWSTIPIEIRQNFTIGTFLKALLLLQLPTNENRSDLLKKCLKSVDMGLLLGAPLEETPELLMEAAKCLRVQLNQLEAEHEGDSAELIGKPAKRGSDCDKLVEHFAKLNAIKVEELEVPSVETFNRNFFVPQRPVKIKGSCMSHWPATSKWMDVNYLLKVAGNRTVPVEIGSHYTDENWSQKLMTVREFITTHYLCETDHTGYLAQHNLFDQIGELKEDIRIPEYCCCSLNYEESTDPDINAWLGPKGTVSPLHQDPKNNILAQVYGTKRLLLFSTKDSSNLYPHSEAMLSNTAQIDPLNPDPNKFPDFKRATMYKCLLEPGEMLFIPLKWWHHVTALEKSFSVSFWWQ</sequence>
<dbReference type="GO" id="GO:0005634">
    <property type="term" value="C:nucleus"/>
    <property type="evidence" value="ECO:0007669"/>
    <property type="project" value="UniProtKB-SubCell"/>
</dbReference>
<comment type="cofactor">
    <cofactor evidence="1">
        <name>Fe(2+)</name>
        <dbReference type="ChEBI" id="CHEBI:29033"/>
    </cofactor>
</comment>
<dbReference type="PANTHER" id="PTHR12461:SF106">
    <property type="entry name" value="BIFUNCTIONAL PEPTIDASE AND ARGINYL-HYDROXYLASE JMJD5"/>
    <property type="match status" value="1"/>
</dbReference>
<feature type="region of interest" description="Disordered" evidence="7">
    <location>
        <begin position="205"/>
        <end position="224"/>
    </location>
</feature>
<dbReference type="AlphaFoldDB" id="U4TTM4"/>
<evidence type="ECO:0000313" key="10">
    <source>
        <dbReference type="Proteomes" id="UP000030742"/>
    </source>
</evidence>
<dbReference type="GO" id="GO:0046872">
    <property type="term" value="F:metal ion binding"/>
    <property type="evidence" value="ECO:0007669"/>
    <property type="project" value="UniProtKB-KW"/>
</dbReference>
<accession>U4TTM4</accession>
<keyword evidence="3" id="KW-0479">Metal-binding</keyword>
<dbReference type="OrthoDB" id="206969at2759"/>
<dbReference type="STRING" id="77166.U4TTM4"/>
<dbReference type="InterPro" id="IPR018800">
    <property type="entry name" value="PRCC"/>
</dbReference>
<dbReference type="SMART" id="SM00558">
    <property type="entry name" value="JmjC"/>
    <property type="match status" value="1"/>
</dbReference>
<dbReference type="Pfam" id="PF10253">
    <property type="entry name" value="PRCC"/>
    <property type="match status" value="1"/>
</dbReference>
<evidence type="ECO:0000256" key="6">
    <source>
        <dbReference type="ARBA" id="ARBA00023242"/>
    </source>
</evidence>
<dbReference type="InterPro" id="IPR041667">
    <property type="entry name" value="Cupin_8"/>
</dbReference>
<feature type="compositionally biased region" description="Acidic residues" evidence="7">
    <location>
        <begin position="212"/>
        <end position="224"/>
    </location>
</feature>